<keyword evidence="1" id="KW-0812">Transmembrane</keyword>
<dbReference type="Proteomes" id="UP000053660">
    <property type="component" value="Unassembled WGS sequence"/>
</dbReference>
<sequence length="67" mass="7650">MHLTFVYFLMHRGKLCPHQGGPDLRRRTDRVLLLALLILLLRVDLTVLIIVAIIVVRATIGDSFRSI</sequence>
<dbReference type="EMBL" id="KN610332">
    <property type="protein sequence ID" value="KHJ77874.1"/>
    <property type="molecule type" value="Genomic_DNA"/>
</dbReference>
<evidence type="ECO:0000313" key="3">
    <source>
        <dbReference type="Proteomes" id="UP000053660"/>
    </source>
</evidence>
<organism evidence="2 3">
    <name type="scientific">Oesophagostomum dentatum</name>
    <name type="common">Nodular worm</name>
    <dbReference type="NCBI Taxonomy" id="61180"/>
    <lineage>
        <taxon>Eukaryota</taxon>
        <taxon>Metazoa</taxon>
        <taxon>Ecdysozoa</taxon>
        <taxon>Nematoda</taxon>
        <taxon>Chromadorea</taxon>
        <taxon>Rhabditida</taxon>
        <taxon>Rhabditina</taxon>
        <taxon>Rhabditomorpha</taxon>
        <taxon>Strongyloidea</taxon>
        <taxon>Strongylidae</taxon>
        <taxon>Oesophagostomum</taxon>
    </lineage>
</organism>
<evidence type="ECO:0000313" key="2">
    <source>
        <dbReference type="EMBL" id="KHJ77874.1"/>
    </source>
</evidence>
<keyword evidence="3" id="KW-1185">Reference proteome</keyword>
<proteinExistence type="predicted"/>
<name>A0A0B1RYU7_OESDE</name>
<keyword evidence="1" id="KW-1133">Transmembrane helix</keyword>
<gene>
    <name evidence="2" type="ORF">OESDEN_22506</name>
</gene>
<accession>A0A0B1RYU7</accession>
<protein>
    <submittedName>
        <fullName evidence="2">Uncharacterized protein</fullName>
    </submittedName>
</protein>
<keyword evidence="1" id="KW-0472">Membrane</keyword>
<feature type="transmembrane region" description="Helical" evidence="1">
    <location>
        <begin position="31"/>
        <end position="56"/>
    </location>
</feature>
<evidence type="ECO:0000256" key="1">
    <source>
        <dbReference type="SAM" id="Phobius"/>
    </source>
</evidence>
<reference evidence="2 3" key="1">
    <citation type="submission" date="2014-03" db="EMBL/GenBank/DDBJ databases">
        <title>Draft genome of the hookworm Oesophagostomum dentatum.</title>
        <authorList>
            <person name="Mitreva M."/>
        </authorList>
    </citation>
    <scope>NUCLEOTIDE SEQUENCE [LARGE SCALE GENOMIC DNA]</scope>
    <source>
        <strain evidence="2 3">OD-Hann</strain>
    </source>
</reference>
<dbReference type="AlphaFoldDB" id="A0A0B1RYU7"/>